<organism evidence="2 3">
    <name type="scientific">Streptomyces tropicalis</name>
    <dbReference type="NCBI Taxonomy" id="3034234"/>
    <lineage>
        <taxon>Bacteria</taxon>
        <taxon>Bacillati</taxon>
        <taxon>Actinomycetota</taxon>
        <taxon>Actinomycetes</taxon>
        <taxon>Kitasatosporales</taxon>
        <taxon>Streptomycetaceae</taxon>
        <taxon>Streptomyces</taxon>
    </lineage>
</organism>
<gene>
    <name evidence="2" type="ORF">P3H78_33210</name>
</gene>
<dbReference type="EMBL" id="JARJBB010000103">
    <property type="protein sequence ID" value="MDF3303380.1"/>
    <property type="molecule type" value="Genomic_DNA"/>
</dbReference>
<feature type="non-terminal residue" evidence="2">
    <location>
        <position position="1"/>
    </location>
</feature>
<keyword evidence="3" id="KW-1185">Reference proteome</keyword>
<evidence type="ECO:0000256" key="1">
    <source>
        <dbReference type="SAM" id="MobiDB-lite"/>
    </source>
</evidence>
<sequence length="197" mass="20787">LPAADQEVIAALAASAQELAADWIASAAEPRIFPDGTKAPLCPPSPATAPAGTVTEAERAIAQTLDDSALVPAAWGGGGYTLAPRLDGTVAITMTMMRLEAPNVRDARIWSLYDLGWQPVTVEENNPRSAHSGEARHVTVTLPRGLDAERHHLATEVRAVLDAHRRRYDPTETFQVRPATERDCPGGPASAAPSATG</sequence>
<feature type="non-terminal residue" evidence="2">
    <location>
        <position position="197"/>
    </location>
</feature>
<feature type="region of interest" description="Disordered" evidence="1">
    <location>
        <begin position="177"/>
        <end position="197"/>
    </location>
</feature>
<protein>
    <submittedName>
        <fullName evidence="2">Uncharacterized protein</fullName>
    </submittedName>
</protein>
<comment type="caution">
    <text evidence="2">The sequence shown here is derived from an EMBL/GenBank/DDBJ whole genome shotgun (WGS) entry which is preliminary data.</text>
</comment>
<dbReference type="RefSeq" id="WP_276112884.1">
    <property type="nucleotide sequence ID" value="NZ_JARJBB010000103.1"/>
</dbReference>
<accession>A0ABT6AHQ4</accession>
<name>A0ABT6AHQ4_9ACTN</name>
<evidence type="ECO:0000313" key="2">
    <source>
        <dbReference type="EMBL" id="MDF3303380.1"/>
    </source>
</evidence>
<feature type="compositionally biased region" description="Low complexity" evidence="1">
    <location>
        <begin position="185"/>
        <end position="197"/>
    </location>
</feature>
<proteinExistence type="predicted"/>
<reference evidence="2 3" key="1">
    <citation type="submission" date="2023-03" db="EMBL/GenBank/DDBJ databases">
        <title>Draft genome sequence of Streptomyces sp. K1PA1 isolated from peat swamp forest in Thailand.</title>
        <authorList>
            <person name="Klaysubun C."/>
            <person name="Duangmal K."/>
        </authorList>
    </citation>
    <scope>NUCLEOTIDE SEQUENCE [LARGE SCALE GENOMIC DNA]</scope>
    <source>
        <strain evidence="2 3">K1PA1</strain>
    </source>
</reference>
<dbReference type="Proteomes" id="UP001221150">
    <property type="component" value="Unassembled WGS sequence"/>
</dbReference>
<evidence type="ECO:0000313" key="3">
    <source>
        <dbReference type="Proteomes" id="UP001221150"/>
    </source>
</evidence>